<feature type="transmembrane region" description="Helical" evidence="6">
    <location>
        <begin position="202"/>
        <end position="222"/>
    </location>
</feature>
<gene>
    <name evidence="8" type="ORF">N866_09960</name>
</gene>
<dbReference type="Proteomes" id="UP000019753">
    <property type="component" value="Unassembled WGS sequence"/>
</dbReference>
<dbReference type="InterPro" id="IPR032694">
    <property type="entry name" value="CopC/D"/>
</dbReference>
<feature type="transmembrane region" description="Helical" evidence="6">
    <location>
        <begin position="441"/>
        <end position="466"/>
    </location>
</feature>
<evidence type="ECO:0000256" key="4">
    <source>
        <dbReference type="ARBA" id="ARBA00022989"/>
    </source>
</evidence>
<evidence type="ECO:0000256" key="2">
    <source>
        <dbReference type="ARBA" id="ARBA00022475"/>
    </source>
</evidence>
<organism evidence="8 9">
    <name type="scientific">Actinotalea ferrariae CF5-4</name>
    <dbReference type="NCBI Taxonomy" id="948458"/>
    <lineage>
        <taxon>Bacteria</taxon>
        <taxon>Bacillati</taxon>
        <taxon>Actinomycetota</taxon>
        <taxon>Actinomycetes</taxon>
        <taxon>Micrococcales</taxon>
        <taxon>Cellulomonadaceae</taxon>
        <taxon>Actinotalea</taxon>
    </lineage>
</organism>
<evidence type="ECO:0000313" key="8">
    <source>
        <dbReference type="EMBL" id="EYR62275.1"/>
    </source>
</evidence>
<feature type="transmembrane region" description="Helical" evidence="6">
    <location>
        <begin position="142"/>
        <end position="163"/>
    </location>
</feature>
<dbReference type="Pfam" id="PF05425">
    <property type="entry name" value="CopD"/>
    <property type="match status" value="1"/>
</dbReference>
<evidence type="ECO:0000313" key="9">
    <source>
        <dbReference type="Proteomes" id="UP000019753"/>
    </source>
</evidence>
<dbReference type="AlphaFoldDB" id="A0A021VQE0"/>
<feature type="transmembrane region" description="Helical" evidence="6">
    <location>
        <begin position="406"/>
        <end position="429"/>
    </location>
</feature>
<feature type="transmembrane region" description="Helical" evidence="6">
    <location>
        <begin position="555"/>
        <end position="576"/>
    </location>
</feature>
<feature type="transmembrane region" description="Helical" evidence="6">
    <location>
        <begin position="170"/>
        <end position="190"/>
    </location>
</feature>
<evidence type="ECO:0000256" key="6">
    <source>
        <dbReference type="SAM" id="Phobius"/>
    </source>
</evidence>
<protein>
    <submittedName>
        <fullName evidence="8">Copper resistance protein CopD</fullName>
    </submittedName>
</protein>
<evidence type="ECO:0000256" key="5">
    <source>
        <dbReference type="ARBA" id="ARBA00023136"/>
    </source>
</evidence>
<feature type="domain" description="Copper resistance protein D" evidence="7">
    <location>
        <begin position="233"/>
        <end position="333"/>
    </location>
</feature>
<feature type="transmembrane region" description="Helical" evidence="6">
    <location>
        <begin position="271"/>
        <end position="290"/>
    </location>
</feature>
<feature type="transmembrane region" description="Helical" evidence="6">
    <location>
        <begin position="234"/>
        <end position="251"/>
    </location>
</feature>
<dbReference type="InterPro" id="IPR019108">
    <property type="entry name" value="Caa3_assmbl_CtaG-rel"/>
</dbReference>
<feature type="transmembrane region" description="Helical" evidence="6">
    <location>
        <begin position="12"/>
        <end position="36"/>
    </location>
</feature>
<feature type="transmembrane region" description="Helical" evidence="6">
    <location>
        <begin position="89"/>
        <end position="110"/>
    </location>
</feature>
<comment type="subcellular location">
    <subcellularLocation>
        <location evidence="1">Cell membrane</location>
        <topology evidence="1">Multi-pass membrane protein</topology>
    </subcellularLocation>
</comment>
<feature type="transmembrane region" description="Helical" evidence="6">
    <location>
        <begin position="522"/>
        <end position="543"/>
    </location>
</feature>
<comment type="caution">
    <text evidence="8">The sequence shown here is derived from an EMBL/GenBank/DDBJ whole genome shotgun (WGS) entry which is preliminary data.</text>
</comment>
<evidence type="ECO:0000259" key="7">
    <source>
        <dbReference type="Pfam" id="PF05425"/>
    </source>
</evidence>
<keyword evidence="4 6" id="KW-1133">Transmembrane helix</keyword>
<feature type="transmembrane region" description="Helical" evidence="6">
    <location>
        <begin position="487"/>
        <end position="510"/>
    </location>
</feature>
<keyword evidence="9" id="KW-1185">Reference proteome</keyword>
<evidence type="ECO:0000256" key="3">
    <source>
        <dbReference type="ARBA" id="ARBA00022692"/>
    </source>
</evidence>
<name>A0A021VQE0_9CELL</name>
<sequence length="668" mass="69283">MPPAAPVLTARVGLVVGAVLAVAVALLAAVVAGITAPSGLADPGAVTRWGTPVVTALGELAGAVVVGALLLLAAVLPRGTGRAASDGRAWPATTLVAAVAAGVWTIAAIGDLVLGYATVSGTPPSAAGFGSELGLFVTQVPLGRTLVALVVVAALVCVFALLVATPRGALATGLLALAALALQSQTGHAAGDANHDLAVTSMFLHLVGAAVWIGGLAALALVAHRLGDDLGPAAARFSPIAGWAYLALAVSGTVNAALRVDGPGDLLGTDYGRLLVAKVLLFALLGLAGLGHRRAVIPRLAPTASGRVPPLFWRLVAVELAVMGAVSGLAAVLGDTPPPVPQAPTGELTPAEIVTGHPLPPRPTTELWLTTFRWDLLVAFGCAAALVVYLRWVLRLRARGDRWPVARTLSAVVGLLLLAWVTSGGPAVYGHVLFSAHMIQHMIMVMVVPIFLALAAPVTLASRALPVRKDGSRGPREWLLGTVHSRWASFFANPLVAAVNFAGSMVVFYYTPAFEYALTTTLGHLLMVVHFTLAGYLFVNALVGIDPGPSRPGYPIRLVLLFGTMVFHAFFGVALVTQETLLVPEWFGLLGRPWGPSALEDQRDGGAIAWGISEVPMLALAIAIAIQWTRDDERTARREDRAADRDGGKELAEYNAMLARMADRDGAR</sequence>
<dbReference type="PANTHER" id="PTHR34820">
    <property type="entry name" value="INNER MEMBRANE PROTEIN YEBZ"/>
    <property type="match status" value="1"/>
</dbReference>
<dbReference type="RefSeq" id="WP_052023164.1">
    <property type="nucleotide sequence ID" value="NZ_AXCW01000279.1"/>
</dbReference>
<keyword evidence="5 6" id="KW-0472">Membrane</keyword>
<dbReference type="GO" id="GO:0005886">
    <property type="term" value="C:plasma membrane"/>
    <property type="evidence" value="ECO:0007669"/>
    <property type="project" value="UniProtKB-SubCell"/>
</dbReference>
<dbReference type="PANTHER" id="PTHR34820:SF4">
    <property type="entry name" value="INNER MEMBRANE PROTEIN YEBZ"/>
    <property type="match status" value="1"/>
</dbReference>
<evidence type="ECO:0000256" key="1">
    <source>
        <dbReference type="ARBA" id="ARBA00004651"/>
    </source>
</evidence>
<reference evidence="8 9" key="1">
    <citation type="submission" date="2014-01" db="EMBL/GenBank/DDBJ databases">
        <title>Actinotalea ferrariae CF5-4.</title>
        <authorList>
            <person name="Chen F."/>
            <person name="Li Y."/>
            <person name="Wang G."/>
        </authorList>
    </citation>
    <scope>NUCLEOTIDE SEQUENCE [LARGE SCALE GENOMIC DNA]</scope>
    <source>
        <strain evidence="8 9">CF5-4</strain>
    </source>
</reference>
<dbReference type="GO" id="GO:0006825">
    <property type="term" value="P:copper ion transport"/>
    <property type="evidence" value="ECO:0007669"/>
    <property type="project" value="InterPro"/>
</dbReference>
<dbReference type="Pfam" id="PF09678">
    <property type="entry name" value="Caa3_CtaG"/>
    <property type="match status" value="1"/>
</dbReference>
<proteinExistence type="predicted"/>
<feature type="transmembrane region" description="Helical" evidence="6">
    <location>
        <begin position="311"/>
        <end position="333"/>
    </location>
</feature>
<dbReference type="InterPro" id="IPR008457">
    <property type="entry name" value="Cu-R_CopD_dom"/>
</dbReference>
<feature type="transmembrane region" description="Helical" evidence="6">
    <location>
        <begin position="56"/>
        <end position="77"/>
    </location>
</feature>
<feature type="transmembrane region" description="Helical" evidence="6">
    <location>
        <begin position="376"/>
        <end position="394"/>
    </location>
</feature>
<keyword evidence="3 6" id="KW-0812">Transmembrane</keyword>
<keyword evidence="2" id="KW-1003">Cell membrane</keyword>
<dbReference type="EMBL" id="AXCW01000279">
    <property type="protein sequence ID" value="EYR62275.1"/>
    <property type="molecule type" value="Genomic_DNA"/>
</dbReference>
<accession>A0A021VQE0</accession>
<feature type="transmembrane region" description="Helical" evidence="6">
    <location>
        <begin position="607"/>
        <end position="628"/>
    </location>
</feature>